<dbReference type="InterPro" id="IPR029068">
    <property type="entry name" value="Glyas_Bleomycin-R_OHBP_Dase"/>
</dbReference>
<protein>
    <submittedName>
        <fullName evidence="2">Putative hydroxylase</fullName>
    </submittedName>
</protein>
<dbReference type="EMBL" id="CADCTB010000207">
    <property type="protein sequence ID" value="CAA9272813.1"/>
    <property type="molecule type" value="Genomic_DNA"/>
</dbReference>
<dbReference type="AlphaFoldDB" id="A0A6J4JCP5"/>
<dbReference type="InterPro" id="IPR052164">
    <property type="entry name" value="Anthracycline_SecMetBiosynth"/>
</dbReference>
<dbReference type="PROSITE" id="PS51819">
    <property type="entry name" value="VOC"/>
    <property type="match status" value="2"/>
</dbReference>
<dbReference type="CDD" id="cd07247">
    <property type="entry name" value="SgaA_N_like"/>
    <property type="match status" value="2"/>
</dbReference>
<organism evidence="2">
    <name type="scientific">uncultured Acidimicrobiales bacterium</name>
    <dbReference type="NCBI Taxonomy" id="310071"/>
    <lineage>
        <taxon>Bacteria</taxon>
        <taxon>Bacillati</taxon>
        <taxon>Actinomycetota</taxon>
        <taxon>Acidimicrobiia</taxon>
        <taxon>Acidimicrobiales</taxon>
        <taxon>environmental samples</taxon>
    </lineage>
</organism>
<feature type="domain" description="VOC" evidence="1">
    <location>
        <begin position="139"/>
        <end position="255"/>
    </location>
</feature>
<dbReference type="SUPFAM" id="SSF54593">
    <property type="entry name" value="Glyoxalase/Bleomycin resistance protein/Dihydroxybiphenyl dioxygenase"/>
    <property type="match status" value="2"/>
</dbReference>
<accession>A0A6J4JCP5</accession>
<reference evidence="2" key="1">
    <citation type="submission" date="2020-02" db="EMBL/GenBank/DDBJ databases">
        <authorList>
            <person name="Meier V. D."/>
        </authorList>
    </citation>
    <scope>NUCLEOTIDE SEQUENCE</scope>
    <source>
        <strain evidence="2">AVDCRST_MAG10</strain>
    </source>
</reference>
<evidence type="ECO:0000313" key="2">
    <source>
        <dbReference type="EMBL" id="CAA9272813.1"/>
    </source>
</evidence>
<dbReference type="InterPro" id="IPR004360">
    <property type="entry name" value="Glyas_Fos-R_dOase_dom"/>
</dbReference>
<dbReference type="Gene3D" id="3.10.180.10">
    <property type="entry name" value="2,3-Dihydroxybiphenyl 1,2-Dioxygenase, domain 1"/>
    <property type="match status" value="2"/>
</dbReference>
<dbReference type="PANTHER" id="PTHR33993:SF10">
    <property type="entry name" value="CONSERVED PROTEIN"/>
    <property type="match status" value="1"/>
</dbReference>
<dbReference type="InterPro" id="IPR037523">
    <property type="entry name" value="VOC_core"/>
</dbReference>
<dbReference type="Pfam" id="PF00903">
    <property type="entry name" value="Glyoxalase"/>
    <property type="match status" value="2"/>
</dbReference>
<evidence type="ECO:0000259" key="1">
    <source>
        <dbReference type="PROSITE" id="PS51819"/>
    </source>
</evidence>
<dbReference type="PANTHER" id="PTHR33993">
    <property type="entry name" value="GLYOXALASE-RELATED"/>
    <property type="match status" value="1"/>
</dbReference>
<sequence>MPTRETAPTGAPCWVDVMTSDVEGARAFYGQLFGWESEEPNEELAGYFNFTKDGVRVAGGFRTMPGAAMPDVWSVYLATDDARSTVEAVKANGGQVMSDAMDVQDLGTMAVVTDPGGAAIGMWQPGRHQGFGLIRDAGMPAWFELLTRDYEGAVAFYESTFGWKTQTMSDTSDFRYTVAVDGEEQLAGVMDASSFLPEGIPNHWSVYFAVADTDAAVARITELGGSVIDTAEDTPYGRIATAADPTGARFKLVGPNEAMPAT</sequence>
<proteinExistence type="predicted"/>
<name>A0A6J4JCP5_9ACTN</name>
<feature type="domain" description="VOC" evidence="1">
    <location>
        <begin position="11"/>
        <end position="125"/>
    </location>
</feature>
<gene>
    <name evidence="2" type="ORF">AVDCRST_MAG10-3385</name>
</gene>